<dbReference type="InterPro" id="IPR012337">
    <property type="entry name" value="RNaseH-like_sf"/>
</dbReference>
<evidence type="ECO:0000313" key="3">
    <source>
        <dbReference type="Proteomes" id="UP001595882"/>
    </source>
</evidence>
<sequence>MLEVYTDAATKGNPGPSGIGVYMKKGIESSALSLYIGEYTNHEAEFIAVIEALLFCQENFPDEILSFRSDSKLVVETIERQFVKNSFFKPYLEKVMTLSNTFPYFFIKWIPEKQNNHADKLARTALLKRDS</sequence>
<keyword evidence="2" id="KW-0378">Hydrolase</keyword>
<dbReference type="EC" id="3.1.26.4" evidence="2"/>
<dbReference type="Pfam" id="PF13456">
    <property type="entry name" value="RVT_3"/>
    <property type="match status" value="1"/>
</dbReference>
<evidence type="ECO:0000313" key="2">
    <source>
        <dbReference type="EMBL" id="MFC4404395.1"/>
    </source>
</evidence>
<dbReference type="SUPFAM" id="SSF53098">
    <property type="entry name" value="Ribonuclease H-like"/>
    <property type="match status" value="1"/>
</dbReference>
<dbReference type="PROSITE" id="PS50879">
    <property type="entry name" value="RNASE_H_1"/>
    <property type="match status" value="1"/>
</dbReference>
<dbReference type="CDD" id="cd09279">
    <property type="entry name" value="RNase_HI_like"/>
    <property type="match status" value="1"/>
</dbReference>
<keyword evidence="3" id="KW-1185">Reference proteome</keyword>
<evidence type="ECO:0000259" key="1">
    <source>
        <dbReference type="PROSITE" id="PS50879"/>
    </source>
</evidence>
<dbReference type="Proteomes" id="UP001595882">
    <property type="component" value="Unassembled WGS sequence"/>
</dbReference>
<proteinExistence type="predicted"/>
<dbReference type="GO" id="GO:0004523">
    <property type="term" value="F:RNA-DNA hybrid ribonuclease activity"/>
    <property type="evidence" value="ECO:0007669"/>
    <property type="project" value="UniProtKB-EC"/>
</dbReference>
<reference evidence="3" key="1">
    <citation type="journal article" date="2019" name="Int. J. Syst. Evol. Microbiol.">
        <title>The Global Catalogue of Microorganisms (GCM) 10K type strain sequencing project: providing services to taxonomists for standard genome sequencing and annotation.</title>
        <authorList>
            <consortium name="The Broad Institute Genomics Platform"/>
            <consortium name="The Broad Institute Genome Sequencing Center for Infectious Disease"/>
            <person name="Wu L."/>
            <person name="Ma J."/>
        </authorList>
    </citation>
    <scope>NUCLEOTIDE SEQUENCE [LARGE SCALE GENOMIC DNA]</scope>
    <source>
        <strain evidence="3">CCUG 37865</strain>
    </source>
</reference>
<dbReference type="EMBL" id="JBHSDT010000008">
    <property type="protein sequence ID" value="MFC4404395.1"/>
    <property type="molecule type" value="Genomic_DNA"/>
</dbReference>
<dbReference type="InterPro" id="IPR002156">
    <property type="entry name" value="RNaseH_domain"/>
</dbReference>
<dbReference type="InterPro" id="IPR036397">
    <property type="entry name" value="RNaseH_sf"/>
</dbReference>
<feature type="domain" description="RNase H type-1" evidence="1">
    <location>
        <begin position="1"/>
        <end position="127"/>
    </location>
</feature>
<dbReference type="Gene3D" id="3.30.420.10">
    <property type="entry name" value="Ribonuclease H-like superfamily/Ribonuclease H"/>
    <property type="match status" value="1"/>
</dbReference>
<protein>
    <submittedName>
        <fullName evidence="2">Ribonuclease HI family protein</fullName>
        <ecNumber evidence="2">3.1.26.4</ecNumber>
    </submittedName>
</protein>
<organism evidence="2 3">
    <name type="scientific">Gracilibacillus xinjiangensis</name>
    <dbReference type="NCBI Taxonomy" id="1193282"/>
    <lineage>
        <taxon>Bacteria</taxon>
        <taxon>Bacillati</taxon>
        <taxon>Bacillota</taxon>
        <taxon>Bacilli</taxon>
        <taxon>Bacillales</taxon>
        <taxon>Bacillaceae</taxon>
        <taxon>Gracilibacillus</taxon>
    </lineage>
</organism>
<comment type="caution">
    <text evidence="2">The sequence shown here is derived from an EMBL/GenBank/DDBJ whole genome shotgun (WGS) entry which is preliminary data.</text>
</comment>
<name>A0ABV8WY44_9BACI</name>
<gene>
    <name evidence="2" type="ORF">ACFOY7_15100</name>
</gene>
<accession>A0ABV8WY44</accession>
<dbReference type="RefSeq" id="WP_390253008.1">
    <property type="nucleotide sequence ID" value="NZ_JBHSDT010000008.1"/>
</dbReference>